<gene>
    <name evidence="1" type="primary">Contig8277.g8827</name>
    <name evidence="1" type="ORF">STYLEM_5848</name>
</gene>
<name>A0A078A3Q4_STYLE</name>
<keyword evidence="2" id="KW-1185">Reference proteome</keyword>
<evidence type="ECO:0000313" key="2">
    <source>
        <dbReference type="Proteomes" id="UP000039865"/>
    </source>
</evidence>
<dbReference type="Proteomes" id="UP000039865">
    <property type="component" value="Unassembled WGS sequence"/>
</dbReference>
<sequence length="1081" mass="126994">MQSQLANYKFVRLAEETKLQQRDIRVAKSIIDSIEQIQTEQHTINRWVFELLQNAVDSCCPDRKLLVKFRLTKNYLEFSHNGKAFNLEDIINLIEQGSSKERLNSETYINENQGKLNQIKTNQTIANSSNTRQKIGKFGTGFLTTYILSKRVKVIGVFKHESDDSNQGESIPEFREFELTLNRDAEHIDWMVRQIQESSQIFKELSHLDTIQDYEEGENLDTKFIYELNDQTRENAVKGLEVLRNAMPYILLLNRAIHSITIENKIQQSCQIYEVYADELKSHQKTIKIGKKVFPLSILQFYIDKEEKSELLLIEGEKSSLSCEIKFEDGYYVIKKDSDIPLVFVDFPLFGFDALLASIVFNSRQLKPNEKRTGLILDQGTKGKQNKEIFQEMVKLYQILIDFALIQNFISFENLFIQSQKNILINNQIKDQLFIPCIQHCIDKQIIRTNKINKRSIVDDIYIPNIWTHTQFSKKKENEIEQFNILSEIIDSLNQFSSDQIILKEINYVKECIAVFNHPEWSKKINPKNRICIDQIIEFIHSQKSLNNLILKKNDPYDFLNKVYSYVIRFLDSQQFTEYFVKRSILPNRDGNFCSIFQLKLDDQIDQFYLDLCYQYQYDIKQSLVSNKIEVPFSERFLKYSFKELENVIISSIVKVLQNSGRLFKQYYGTFLKIKKAKKPKFLQLNISQNQDCLIFSSLDKLELFCFKILSLQKIGDLINEDDKKLNQFQKKLIELVKTTVLKDKIQPIQNVNLISHNLVKICQEFVLTLLSVKIKSCSNVKSLRTLIKQNSESPVQDQHVYNFLCSFYEIAKDRYKLLTKNAIITPKLIPNEIGNFMKGSFQVKQRSMPIISFNIIDQDPTIINLDGIEQLYKYYVTFTQNGKDQYESKVVNRRLNNSLIKSYNLLNLETHVRSQAIKTLSVKEICQSLDNHIINTCNNRLYIRQNEEFFNNFENLYSSTFSSQEEEHYFPQYTKRRLEIIVELRQTGDVTKAMHKIFCNKQEQLLFNLVEIDPCINTIALQVLQLMRKFENQPKVFQNLLKELLTDYQGAEIDVNDIITLIEKVQQLKTLKWQKMNGTN</sequence>
<dbReference type="EMBL" id="CCKQ01005632">
    <property type="protein sequence ID" value="CDW76883.1"/>
    <property type="molecule type" value="Genomic_DNA"/>
</dbReference>
<keyword evidence="1" id="KW-0808">Transferase</keyword>
<dbReference type="InParanoid" id="A0A078A3Q4"/>
<dbReference type="SUPFAM" id="SSF55874">
    <property type="entry name" value="ATPase domain of HSP90 chaperone/DNA topoisomerase II/histidine kinase"/>
    <property type="match status" value="1"/>
</dbReference>
<dbReference type="Gene3D" id="3.30.565.10">
    <property type="entry name" value="Histidine kinase-like ATPase, C-terminal domain"/>
    <property type="match status" value="1"/>
</dbReference>
<accession>A0A078A3Q4</accession>
<keyword evidence="1" id="KW-0418">Kinase</keyword>
<organism evidence="1 2">
    <name type="scientific">Stylonychia lemnae</name>
    <name type="common">Ciliate</name>
    <dbReference type="NCBI Taxonomy" id="5949"/>
    <lineage>
        <taxon>Eukaryota</taxon>
        <taxon>Sar</taxon>
        <taxon>Alveolata</taxon>
        <taxon>Ciliophora</taxon>
        <taxon>Intramacronucleata</taxon>
        <taxon>Spirotrichea</taxon>
        <taxon>Stichotrichia</taxon>
        <taxon>Sporadotrichida</taxon>
        <taxon>Oxytrichidae</taxon>
        <taxon>Stylonychinae</taxon>
        <taxon>Stylonychia</taxon>
    </lineage>
</organism>
<dbReference type="OrthoDB" id="2145983at2759"/>
<dbReference type="GO" id="GO:0016301">
    <property type="term" value="F:kinase activity"/>
    <property type="evidence" value="ECO:0007669"/>
    <property type="project" value="UniProtKB-KW"/>
</dbReference>
<evidence type="ECO:0000313" key="1">
    <source>
        <dbReference type="EMBL" id="CDW76883.1"/>
    </source>
</evidence>
<reference evidence="1 2" key="1">
    <citation type="submission" date="2014-06" db="EMBL/GenBank/DDBJ databases">
        <authorList>
            <person name="Swart Estienne"/>
        </authorList>
    </citation>
    <scope>NUCLEOTIDE SEQUENCE [LARGE SCALE GENOMIC DNA]</scope>
    <source>
        <strain evidence="1 2">130c</strain>
    </source>
</reference>
<proteinExistence type="predicted"/>
<protein>
    <submittedName>
        <fullName evidence="1">Histidine kinase</fullName>
    </submittedName>
</protein>
<dbReference type="InterPro" id="IPR036890">
    <property type="entry name" value="HATPase_C_sf"/>
</dbReference>
<dbReference type="AlphaFoldDB" id="A0A078A3Q4"/>